<dbReference type="Gene3D" id="3.40.640.10">
    <property type="entry name" value="Type I PLP-dependent aspartate aminotransferase-like (Major domain)"/>
    <property type="match status" value="1"/>
</dbReference>
<reference evidence="8" key="1">
    <citation type="submission" date="2016-10" db="EMBL/GenBank/DDBJ databases">
        <authorList>
            <person name="Varghese N."/>
            <person name="Submissions S."/>
        </authorList>
    </citation>
    <scope>NUCLEOTIDE SEQUENCE [LARGE SCALE GENOMIC DNA]</scope>
    <source>
        <strain evidence="8">NRRL B-59562</strain>
    </source>
</reference>
<accession>A0A1H2XLN3</accession>
<dbReference type="SUPFAM" id="SSF53383">
    <property type="entry name" value="PLP-dependent transferases"/>
    <property type="match status" value="1"/>
</dbReference>
<evidence type="ECO:0000256" key="4">
    <source>
        <dbReference type="ARBA" id="ARBA00022679"/>
    </source>
</evidence>
<sequence length="412" mass="45180">MTASNPPAGIGYSCLPGPRDPARRPAQIATMIVSKLPHVGTTIFTRMSQLAAQTGAINLSQGFPDYDGPEALREAVGRHIASGHNQYAPMTGLPALREQVAAKTGALYGRAVDADSEVTITPGATQAIFCAIQALVRPGDEVIVFDPCYDSYEPSVELAGGRCVHLQLQAPAFTLDWTALERALNARTRLIVLNTPHNPSGSLIGRADLDRLAELIRGRDLYLLSDEVYEHLVFDGLAHASVLSHDELYARAFVVSSFGKTYHVTGWKTGYVVAPPALSAELRKVHQYVSFCGVTPLQYALADFMAEHPEHVSELPAFYQAKRDLFCDLLVDSRFVFTPAAGTYFQLVDYSAIRPDLDDVQMAEWLTREHGVAAIPISVFYQSAPSDLRLVRFCFAKREETLREAARRLCAI</sequence>
<organism evidence="7 8">
    <name type="scientific">Pseudomonas kuykendallii</name>
    <dbReference type="NCBI Taxonomy" id="1007099"/>
    <lineage>
        <taxon>Bacteria</taxon>
        <taxon>Pseudomonadati</taxon>
        <taxon>Pseudomonadota</taxon>
        <taxon>Gammaproteobacteria</taxon>
        <taxon>Pseudomonadales</taxon>
        <taxon>Pseudomonadaceae</taxon>
        <taxon>Pseudomonas</taxon>
    </lineage>
</organism>
<dbReference type="Pfam" id="PF00155">
    <property type="entry name" value="Aminotran_1_2"/>
    <property type="match status" value="1"/>
</dbReference>
<evidence type="ECO:0000256" key="1">
    <source>
        <dbReference type="ARBA" id="ARBA00001933"/>
    </source>
</evidence>
<dbReference type="InterPro" id="IPR051326">
    <property type="entry name" value="Kynurenine-oxoglutarate_AT"/>
</dbReference>
<dbReference type="InterPro" id="IPR015422">
    <property type="entry name" value="PyrdxlP-dep_Trfase_small"/>
</dbReference>
<name>A0A1H2XLN3_9PSED</name>
<feature type="domain" description="Aminotransferase class I/classII large" evidence="6">
    <location>
        <begin position="56"/>
        <end position="409"/>
    </location>
</feature>
<dbReference type="GO" id="GO:0005737">
    <property type="term" value="C:cytoplasm"/>
    <property type="evidence" value="ECO:0007669"/>
    <property type="project" value="TreeGrafter"/>
</dbReference>
<dbReference type="EMBL" id="FNNU01000002">
    <property type="protein sequence ID" value="SDW93801.1"/>
    <property type="molecule type" value="Genomic_DNA"/>
</dbReference>
<keyword evidence="8" id="KW-1185">Reference proteome</keyword>
<dbReference type="GO" id="GO:0016212">
    <property type="term" value="F:kynurenine-oxoglutarate transaminase activity"/>
    <property type="evidence" value="ECO:0007669"/>
    <property type="project" value="TreeGrafter"/>
</dbReference>
<dbReference type="InterPro" id="IPR004839">
    <property type="entry name" value="Aminotransferase_I/II_large"/>
</dbReference>
<dbReference type="PANTHER" id="PTHR43807">
    <property type="entry name" value="FI04487P"/>
    <property type="match status" value="1"/>
</dbReference>
<dbReference type="FunFam" id="3.40.640.10:FF:000033">
    <property type="entry name" value="Aspartate aminotransferase"/>
    <property type="match status" value="1"/>
</dbReference>
<evidence type="ECO:0000313" key="8">
    <source>
        <dbReference type="Proteomes" id="UP000243778"/>
    </source>
</evidence>
<comment type="cofactor">
    <cofactor evidence="1">
        <name>pyridoxal 5'-phosphate</name>
        <dbReference type="ChEBI" id="CHEBI:597326"/>
    </cofactor>
</comment>
<protein>
    <submittedName>
        <fullName evidence="7">Methionine aminotransferase</fullName>
    </submittedName>
</protein>
<evidence type="ECO:0000259" key="6">
    <source>
        <dbReference type="Pfam" id="PF00155"/>
    </source>
</evidence>
<dbReference type="PANTHER" id="PTHR43807:SF20">
    <property type="entry name" value="FI04487P"/>
    <property type="match status" value="1"/>
</dbReference>
<keyword evidence="4 7" id="KW-0808">Transferase</keyword>
<keyword evidence="3 7" id="KW-0032">Aminotransferase</keyword>
<evidence type="ECO:0000256" key="5">
    <source>
        <dbReference type="ARBA" id="ARBA00022898"/>
    </source>
</evidence>
<dbReference type="GO" id="GO:0030170">
    <property type="term" value="F:pyridoxal phosphate binding"/>
    <property type="evidence" value="ECO:0007669"/>
    <property type="project" value="InterPro"/>
</dbReference>
<dbReference type="CDD" id="cd00609">
    <property type="entry name" value="AAT_like"/>
    <property type="match status" value="1"/>
</dbReference>
<proteinExistence type="inferred from homology"/>
<evidence type="ECO:0000256" key="2">
    <source>
        <dbReference type="ARBA" id="ARBA00007441"/>
    </source>
</evidence>
<dbReference type="STRING" id="1007099.SAMN05216287_1955"/>
<comment type="similarity">
    <text evidence="2">Belongs to the class-I pyridoxal-phosphate-dependent aminotransferase family.</text>
</comment>
<evidence type="ECO:0000313" key="7">
    <source>
        <dbReference type="EMBL" id="SDW93801.1"/>
    </source>
</evidence>
<dbReference type="AlphaFoldDB" id="A0A1H2XLN3"/>
<dbReference type="NCBIfam" id="NF006569">
    <property type="entry name" value="PRK09082.1"/>
    <property type="match status" value="1"/>
</dbReference>
<dbReference type="Proteomes" id="UP000243778">
    <property type="component" value="Unassembled WGS sequence"/>
</dbReference>
<gene>
    <name evidence="7" type="ORF">SAMN05216287_1955</name>
</gene>
<dbReference type="Gene3D" id="3.90.1150.10">
    <property type="entry name" value="Aspartate Aminotransferase, domain 1"/>
    <property type="match status" value="1"/>
</dbReference>
<dbReference type="InterPro" id="IPR015424">
    <property type="entry name" value="PyrdxlP-dep_Trfase"/>
</dbReference>
<dbReference type="InterPro" id="IPR015421">
    <property type="entry name" value="PyrdxlP-dep_Trfase_major"/>
</dbReference>
<evidence type="ECO:0000256" key="3">
    <source>
        <dbReference type="ARBA" id="ARBA00022576"/>
    </source>
</evidence>
<keyword evidence="5" id="KW-0663">Pyridoxal phosphate</keyword>